<dbReference type="OrthoDB" id="6260746at2759"/>
<sequence>MMRKTCFVISILSLILTVMVWQTEQALIRPGDLRLRRAYLSPDLDLDNLLDFGIALGTRRLNVDQPDEEPRLRGSVMRYGK</sequence>
<feature type="signal peptide" evidence="1">
    <location>
        <begin position="1"/>
        <end position="25"/>
    </location>
</feature>
<evidence type="ECO:0000313" key="2">
    <source>
        <dbReference type="EMBL" id="TPP65763.1"/>
    </source>
</evidence>
<dbReference type="Proteomes" id="UP000316759">
    <property type="component" value="Unassembled WGS sequence"/>
</dbReference>
<evidence type="ECO:0000256" key="1">
    <source>
        <dbReference type="SAM" id="SignalP"/>
    </source>
</evidence>
<keyword evidence="1" id="KW-0732">Signal</keyword>
<reference evidence="2 3" key="1">
    <citation type="submission" date="2019-04" db="EMBL/GenBank/DDBJ databases">
        <title>Annotation for the trematode Fasciola gigantica.</title>
        <authorList>
            <person name="Choi Y.-J."/>
        </authorList>
    </citation>
    <scope>NUCLEOTIDE SEQUENCE [LARGE SCALE GENOMIC DNA]</scope>
    <source>
        <strain evidence="2">Uganda_cow_1</strain>
    </source>
</reference>
<comment type="caution">
    <text evidence="2">The sequence shown here is derived from an EMBL/GenBank/DDBJ whole genome shotgun (WGS) entry which is preliminary data.</text>
</comment>
<organism evidence="2 3">
    <name type="scientific">Fasciola gigantica</name>
    <name type="common">Giant liver fluke</name>
    <dbReference type="NCBI Taxonomy" id="46835"/>
    <lineage>
        <taxon>Eukaryota</taxon>
        <taxon>Metazoa</taxon>
        <taxon>Spiralia</taxon>
        <taxon>Lophotrochozoa</taxon>
        <taxon>Platyhelminthes</taxon>
        <taxon>Trematoda</taxon>
        <taxon>Digenea</taxon>
        <taxon>Plagiorchiida</taxon>
        <taxon>Echinostomata</taxon>
        <taxon>Echinostomatoidea</taxon>
        <taxon>Fasciolidae</taxon>
        <taxon>Fasciola</taxon>
    </lineage>
</organism>
<name>A0A504YWG5_FASGI</name>
<accession>A0A504YWG5</accession>
<keyword evidence="3" id="KW-1185">Reference proteome</keyword>
<proteinExistence type="predicted"/>
<evidence type="ECO:0000313" key="3">
    <source>
        <dbReference type="Proteomes" id="UP000316759"/>
    </source>
</evidence>
<dbReference type="EMBL" id="SUNJ01002714">
    <property type="protein sequence ID" value="TPP65763.1"/>
    <property type="molecule type" value="Genomic_DNA"/>
</dbReference>
<gene>
    <name evidence="2" type="ORF">FGIG_03901</name>
</gene>
<dbReference type="AlphaFoldDB" id="A0A504YWG5"/>
<feature type="chain" id="PRO_5021343453" evidence="1">
    <location>
        <begin position="26"/>
        <end position="81"/>
    </location>
</feature>
<protein>
    <submittedName>
        <fullName evidence="2">Uncharacterized protein</fullName>
    </submittedName>
</protein>